<evidence type="ECO:0000256" key="2">
    <source>
        <dbReference type="SAM" id="Phobius"/>
    </source>
</evidence>
<proteinExistence type="predicted"/>
<keyword evidence="2" id="KW-0812">Transmembrane</keyword>
<sequence length="168" mass="17865">MPGIKRSSASKVISIFGASLIVAFYLPLTFFESAQDYAVTLLPAFFIAFAFHTIVAFPMSMLVDRLAAPFRQPVLRTTSYALLGGALLALAGGVLVLLGASFNGAVAGHGLAALYVYFLLDAGVSRIERRKSGRGFAHEGARSYGMPVSGRAARAPSPAPEEPRERSR</sequence>
<name>A0ABV9FKQ6_9BACL</name>
<evidence type="ECO:0000256" key="1">
    <source>
        <dbReference type="SAM" id="MobiDB-lite"/>
    </source>
</evidence>
<dbReference type="EMBL" id="JBHSEP010000019">
    <property type="protein sequence ID" value="MFC4600759.1"/>
    <property type="molecule type" value="Genomic_DNA"/>
</dbReference>
<organism evidence="3 4">
    <name type="scientific">Cohnella hongkongensis</name>
    <dbReference type="NCBI Taxonomy" id="178337"/>
    <lineage>
        <taxon>Bacteria</taxon>
        <taxon>Bacillati</taxon>
        <taxon>Bacillota</taxon>
        <taxon>Bacilli</taxon>
        <taxon>Bacillales</taxon>
        <taxon>Paenibacillaceae</taxon>
        <taxon>Cohnella</taxon>
    </lineage>
</organism>
<keyword evidence="4" id="KW-1185">Reference proteome</keyword>
<evidence type="ECO:0000313" key="3">
    <source>
        <dbReference type="EMBL" id="MFC4600759.1"/>
    </source>
</evidence>
<feature type="region of interest" description="Disordered" evidence="1">
    <location>
        <begin position="137"/>
        <end position="168"/>
    </location>
</feature>
<gene>
    <name evidence="3" type="ORF">ACFO3S_21120</name>
</gene>
<dbReference type="Proteomes" id="UP001596028">
    <property type="component" value="Unassembled WGS sequence"/>
</dbReference>
<protein>
    <submittedName>
        <fullName evidence="3">Uncharacterized protein</fullName>
    </submittedName>
</protein>
<feature type="transmembrane region" description="Helical" evidence="2">
    <location>
        <begin position="37"/>
        <end position="59"/>
    </location>
</feature>
<keyword evidence="2" id="KW-1133">Transmembrane helix</keyword>
<accession>A0ABV9FKQ6</accession>
<keyword evidence="2" id="KW-0472">Membrane</keyword>
<reference evidence="4" key="1">
    <citation type="journal article" date="2019" name="Int. J. Syst. Evol. Microbiol.">
        <title>The Global Catalogue of Microorganisms (GCM) 10K type strain sequencing project: providing services to taxonomists for standard genome sequencing and annotation.</title>
        <authorList>
            <consortium name="The Broad Institute Genomics Platform"/>
            <consortium name="The Broad Institute Genome Sequencing Center for Infectious Disease"/>
            <person name="Wu L."/>
            <person name="Ma J."/>
        </authorList>
    </citation>
    <scope>NUCLEOTIDE SEQUENCE [LARGE SCALE GENOMIC DNA]</scope>
    <source>
        <strain evidence="4">CCUG 49571</strain>
    </source>
</reference>
<feature type="transmembrane region" description="Helical" evidence="2">
    <location>
        <begin position="12"/>
        <end position="31"/>
    </location>
</feature>
<evidence type="ECO:0000313" key="4">
    <source>
        <dbReference type="Proteomes" id="UP001596028"/>
    </source>
</evidence>
<comment type="caution">
    <text evidence="3">The sequence shown here is derived from an EMBL/GenBank/DDBJ whole genome shotgun (WGS) entry which is preliminary data.</text>
</comment>
<feature type="transmembrane region" description="Helical" evidence="2">
    <location>
        <begin position="106"/>
        <end position="124"/>
    </location>
</feature>
<dbReference type="RefSeq" id="WP_378100138.1">
    <property type="nucleotide sequence ID" value="NZ_JBHSEP010000019.1"/>
</dbReference>
<feature type="transmembrane region" description="Helical" evidence="2">
    <location>
        <begin position="80"/>
        <end position="100"/>
    </location>
</feature>